<dbReference type="EMBL" id="KN832986">
    <property type="protein sequence ID" value="KIM85074.1"/>
    <property type="molecule type" value="Genomic_DNA"/>
</dbReference>
<dbReference type="HOGENOM" id="CLU_2292713_0_0_1"/>
<accession>A0A0C3FZ60</accession>
<keyword evidence="2" id="KW-1185">Reference proteome</keyword>
<reference evidence="1 2" key="1">
    <citation type="submission" date="2014-04" db="EMBL/GenBank/DDBJ databases">
        <authorList>
            <consortium name="DOE Joint Genome Institute"/>
            <person name="Kuo A."/>
            <person name="Tarkka M."/>
            <person name="Buscot F."/>
            <person name="Kohler A."/>
            <person name="Nagy L.G."/>
            <person name="Floudas D."/>
            <person name="Copeland A."/>
            <person name="Barry K.W."/>
            <person name="Cichocki N."/>
            <person name="Veneault-Fourrey C."/>
            <person name="LaButti K."/>
            <person name="Lindquist E.A."/>
            <person name="Lipzen A."/>
            <person name="Lundell T."/>
            <person name="Morin E."/>
            <person name="Murat C."/>
            <person name="Sun H."/>
            <person name="Tunlid A."/>
            <person name="Henrissat B."/>
            <person name="Grigoriev I.V."/>
            <person name="Hibbett D.S."/>
            <person name="Martin F."/>
            <person name="Nordberg H.P."/>
            <person name="Cantor M.N."/>
            <person name="Hua S.X."/>
        </authorList>
    </citation>
    <scope>NUCLEOTIDE SEQUENCE [LARGE SCALE GENOMIC DNA]</scope>
    <source>
        <strain evidence="1 2">F 1598</strain>
    </source>
</reference>
<evidence type="ECO:0000313" key="2">
    <source>
        <dbReference type="Proteomes" id="UP000054166"/>
    </source>
</evidence>
<organism evidence="1 2">
    <name type="scientific">Piloderma croceum (strain F 1598)</name>
    <dbReference type="NCBI Taxonomy" id="765440"/>
    <lineage>
        <taxon>Eukaryota</taxon>
        <taxon>Fungi</taxon>
        <taxon>Dikarya</taxon>
        <taxon>Basidiomycota</taxon>
        <taxon>Agaricomycotina</taxon>
        <taxon>Agaricomycetes</taxon>
        <taxon>Agaricomycetidae</taxon>
        <taxon>Atheliales</taxon>
        <taxon>Atheliaceae</taxon>
        <taxon>Piloderma</taxon>
    </lineage>
</organism>
<reference evidence="2" key="2">
    <citation type="submission" date="2015-01" db="EMBL/GenBank/DDBJ databases">
        <title>Evolutionary Origins and Diversification of the Mycorrhizal Mutualists.</title>
        <authorList>
            <consortium name="DOE Joint Genome Institute"/>
            <consortium name="Mycorrhizal Genomics Consortium"/>
            <person name="Kohler A."/>
            <person name="Kuo A."/>
            <person name="Nagy L.G."/>
            <person name="Floudas D."/>
            <person name="Copeland A."/>
            <person name="Barry K.W."/>
            <person name="Cichocki N."/>
            <person name="Veneault-Fourrey C."/>
            <person name="LaButti K."/>
            <person name="Lindquist E.A."/>
            <person name="Lipzen A."/>
            <person name="Lundell T."/>
            <person name="Morin E."/>
            <person name="Murat C."/>
            <person name="Riley R."/>
            <person name="Ohm R."/>
            <person name="Sun H."/>
            <person name="Tunlid A."/>
            <person name="Henrissat B."/>
            <person name="Grigoriev I.V."/>
            <person name="Hibbett D.S."/>
            <person name="Martin F."/>
        </authorList>
    </citation>
    <scope>NUCLEOTIDE SEQUENCE [LARGE SCALE GENOMIC DNA]</scope>
    <source>
        <strain evidence="2">F 1598</strain>
    </source>
</reference>
<dbReference type="Proteomes" id="UP000054166">
    <property type="component" value="Unassembled WGS sequence"/>
</dbReference>
<dbReference type="AlphaFoldDB" id="A0A0C3FZ60"/>
<dbReference type="InParanoid" id="A0A0C3FZ60"/>
<proteinExistence type="predicted"/>
<gene>
    <name evidence="1" type="ORF">PILCRDRAFT_380420</name>
</gene>
<protein>
    <submittedName>
        <fullName evidence="1">Uncharacterized protein</fullName>
    </submittedName>
</protein>
<name>A0A0C3FZ60_PILCF</name>
<sequence length="101" mass="11584">MIPFHELDPSSHISRLQGPIRQDPFNLKPSVTPSQINLNKCNLMVIQIRNSRFSSNSFWKVERIRGDHEAELETLALRESSLIDGCYQIEQPPQLAISLQN</sequence>
<evidence type="ECO:0000313" key="1">
    <source>
        <dbReference type="EMBL" id="KIM85074.1"/>
    </source>
</evidence>